<accession>A0ABN3MXU8</accession>
<gene>
    <name evidence="1" type="ORF">GCM10010276_64120</name>
</gene>
<evidence type="ECO:0000313" key="1">
    <source>
        <dbReference type="EMBL" id="GAA2509349.1"/>
    </source>
</evidence>
<proteinExistence type="predicted"/>
<dbReference type="RefSeq" id="WP_344404291.1">
    <property type="nucleotide sequence ID" value="NZ_BAAASG010000015.1"/>
</dbReference>
<keyword evidence="2" id="KW-1185">Reference proteome</keyword>
<dbReference type="InterPro" id="IPR011008">
    <property type="entry name" value="Dimeric_a/b-barrel"/>
</dbReference>
<dbReference type="SUPFAM" id="SSF54909">
    <property type="entry name" value="Dimeric alpha+beta barrel"/>
    <property type="match status" value="1"/>
</dbReference>
<dbReference type="Gene3D" id="3.30.70.100">
    <property type="match status" value="1"/>
</dbReference>
<sequence>MTTVETIRFKLREAGADADAEFQQLNRTMEKEYLETRAGFLARSTARSADGEYLVTVHWASPEDAEATIAAFFAAPETQAFLAAVDLETVQPGRYELIES</sequence>
<dbReference type="EMBL" id="BAAASG010000015">
    <property type="protein sequence ID" value="GAA2509349.1"/>
    <property type="molecule type" value="Genomic_DNA"/>
</dbReference>
<reference evidence="1 2" key="1">
    <citation type="journal article" date="2019" name="Int. J. Syst. Evol. Microbiol.">
        <title>The Global Catalogue of Microorganisms (GCM) 10K type strain sequencing project: providing services to taxonomists for standard genome sequencing and annotation.</title>
        <authorList>
            <consortium name="The Broad Institute Genomics Platform"/>
            <consortium name="The Broad Institute Genome Sequencing Center for Infectious Disease"/>
            <person name="Wu L."/>
            <person name="Ma J."/>
        </authorList>
    </citation>
    <scope>NUCLEOTIDE SEQUENCE [LARGE SCALE GENOMIC DNA]</scope>
    <source>
        <strain evidence="1 2">JCM 4395</strain>
    </source>
</reference>
<evidence type="ECO:0008006" key="3">
    <source>
        <dbReference type="Google" id="ProtNLM"/>
    </source>
</evidence>
<protein>
    <recommendedName>
        <fullName evidence="3">ABM domain-containing protein</fullName>
    </recommendedName>
</protein>
<evidence type="ECO:0000313" key="2">
    <source>
        <dbReference type="Proteomes" id="UP001501777"/>
    </source>
</evidence>
<organism evidence="1 2">
    <name type="scientific">Streptomyces longisporus</name>
    <dbReference type="NCBI Taxonomy" id="1948"/>
    <lineage>
        <taxon>Bacteria</taxon>
        <taxon>Bacillati</taxon>
        <taxon>Actinomycetota</taxon>
        <taxon>Actinomycetes</taxon>
        <taxon>Kitasatosporales</taxon>
        <taxon>Streptomycetaceae</taxon>
        <taxon>Streptomyces</taxon>
    </lineage>
</organism>
<name>A0ABN3MXU8_STRLO</name>
<dbReference type="Proteomes" id="UP001501777">
    <property type="component" value="Unassembled WGS sequence"/>
</dbReference>
<comment type="caution">
    <text evidence="1">The sequence shown here is derived from an EMBL/GenBank/DDBJ whole genome shotgun (WGS) entry which is preliminary data.</text>
</comment>